<dbReference type="GO" id="GO:0016787">
    <property type="term" value="F:hydrolase activity"/>
    <property type="evidence" value="ECO:0007669"/>
    <property type="project" value="UniProtKB-KW"/>
</dbReference>
<dbReference type="InterPro" id="IPR027417">
    <property type="entry name" value="P-loop_NTPase"/>
</dbReference>
<keyword evidence="5" id="KW-1185">Reference proteome</keyword>
<dbReference type="SUPFAM" id="SSF52540">
    <property type="entry name" value="P-loop containing nucleoside triphosphate hydrolases"/>
    <property type="match status" value="2"/>
</dbReference>
<feature type="domain" description="Helicase C-terminal" evidence="3">
    <location>
        <begin position="956"/>
        <end position="1114"/>
    </location>
</feature>
<keyword evidence="4" id="KW-0547">Nucleotide-binding</keyword>
<dbReference type="Pfam" id="PF00271">
    <property type="entry name" value="Helicase_C"/>
    <property type="match status" value="1"/>
</dbReference>
<gene>
    <name evidence="4" type="ORF">QTN89_02570</name>
</gene>
<dbReference type="Gene3D" id="3.40.50.10810">
    <property type="entry name" value="Tandem AAA-ATPase domain"/>
    <property type="match status" value="1"/>
</dbReference>
<dbReference type="InterPro" id="IPR014001">
    <property type="entry name" value="Helicase_ATP-bd"/>
</dbReference>
<dbReference type="Pfam" id="PF00176">
    <property type="entry name" value="SNF2-rel_dom"/>
    <property type="match status" value="1"/>
</dbReference>
<dbReference type="InterPro" id="IPR049730">
    <property type="entry name" value="SNF2/RAD54-like_C"/>
</dbReference>
<evidence type="ECO:0000256" key="1">
    <source>
        <dbReference type="ARBA" id="ARBA00022801"/>
    </source>
</evidence>
<dbReference type="EMBL" id="JASZZN010000002">
    <property type="protein sequence ID" value="MDM4014298.1"/>
    <property type="molecule type" value="Genomic_DNA"/>
</dbReference>
<evidence type="ECO:0000259" key="2">
    <source>
        <dbReference type="PROSITE" id="PS51192"/>
    </source>
</evidence>
<evidence type="ECO:0000259" key="3">
    <source>
        <dbReference type="PROSITE" id="PS51194"/>
    </source>
</evidence>
<name>A0ABT7PCT9_9BACT</name>
<keyword evidence="1 4" id="KW-0378">Hydrolase</keyword>
<dbReference type="PROSITE" id="PS51192">
    <property type="entry name" value="HELICASE_ATP_BIND_1"/>
    <property type="match status" value="1"/>
</dbReference>
<accession>A0ABT7PCT9</accession>
<dbReference type="InterPro" id="IPR001650">
    <property type="entry name" value="Helicase_C-like"/>
</dbReference>
<evidence type="ECO:0000313" key="5">
    <source>
        <dbReference type="Proteomes" id="UP001239462"/>
    </source>
</evidence>
<dbReference type="CDD" id="cd18012">
    <property type="entry name" value="DEXQc_arch_SWI2_SNF2"/>
    <property type="match status" value="1"/>
</dbReference>
<organism evidence="4 5">
    <name type="scientific">Roseiconus lacunae</name>
    <dbReference type="NCBI Taxonomy" id="2605694"/>
    <lineage>
        <taxon>Bacteria</taxon>
        <taxon>Pseudomonadati</taxon>
        <taxon>Planctomycetota</taxon>
        <taxon>Planctomycetia</taxon>
        <taxon>Pirellulales</taxon>
        <taxon>Pirellulaceae</taxon>
        <taxon>Roseiconus</taxon>
    </lineage>
</organism>
<sequence>MDLMTENLPAAFGLLLGEAVSRLVDDHHESLDKRAAMLKVEQPKFSQSDGKLSFEFRMRPDRSPPYVVQLDIAPESDDDEADSPLDLSLAVDATCVCRDFKRSSEMTGDGRCSCTLACAWWLHEQIARRNSEEVLLFLSDLKADNVAAGREVVAQILKLTEEAREEESQSDTRVQWRLKISGNQLYGPVAINPYIQKQKKNGKGWSRGRQATPFDLVRPQPGLISLDCQVAALVSQGNYDVNREYYNLFQAVDLLVGHPNLGWDDANGTPIEIIRGELGISLQPIEIDALDDDERSGEIVTATESDPTRHKTLYRVGFSVPGIDIQIDQCELVLGNLHPAQPVVLIAETNGSRLILARLRDRRATRLISYLLRSELKEILVDDEAASKLSLKAGVLGQLVRVDLPGQLAGPIEDVSAELVIELRPRGGAGMFIRLAMLDARLHQTLTPGEDPAIVPAFTDDGPIRLKRDLADERKRAAEIIHRFNLQELAPEDAYHWVAQSDEQALDLLSKLYEAGDLAPRMIWPEGETIRVRGEISPSALRVQIDDSKDWFGLSGTVSVAGRDVNLADLLRAVTQRRALVRVGDREFAKISESFRRRLEQLGDTLVDDRGKLRVADAAVPVVQDLLGTDVPIEAAARWTQTIENLASLKDFNPDKPESLDVDYRDYQHEGYRWLARLSRWGVGGILADDMGLGKTVQTLGILVDRSHDGPALVVAPTSVGDNWVRETERFAPELNPLLYRESNRQELIQSAGPGDVVVVSYQLVQRDAKRFASRQWATLVLDEAQFIKNAQTKTSRAIRDLNAQWRIALSGTPLENHLGELWSLMRTISPGLLGSWDRFRNRFADPIERHKDQERRESLASLVRPFILRRTKENVLKELPPRTEITLRAQLSGEERQRYDDARVAALAELSGAANEKPGEYRMRTLAWLTKLRQLACHPRLVDRLWDQGSAKLDLLATLIDELRDGEHRALIFSQFVKHLSLVRELLDERGIKYQYLDGATPAKERARRVDAFQAGEGELFLISLKAGGTGLNLTAADYVIHLDPWWNPAVEDQATDRAHRIGQERPVTVYRLVAAGTIEEQILEMHADKRELVAGVLDGTDRAAKMDTEDLIRLIKIGDATS</sequence>
<dbReference type="GO" id="GO:0004386">
    <property type="term" value="F:helicase activity"/>
    <property type="evidence" value="ECO:0007669"/>
    <property type="project" value="UniProtKB-KW"/>
</dbReference>
<comment type="caution">
    <text evidence="4">The sequence shown here is derived from an EMBL/GenBank/DDBJ whole genome shotgun (WGS) entry which is preliminary data.</text>
</comment>
<dbReference type="Proteomes" id="UP001239462">
    <property type="component" value="Unassembled WGS sequence"/>
</dbReference>
<proteinExistence type="predicted"/>
<dbReference type="InterPro" id="IPR038718">
    <property type="entry name" value="SNF2-like_sf"/>
</dbReference>
<dbReference type="PROSITE" id="PS51194">
    <property type="entry name" value="HELICASE_CTER"/>
    <property type="match status" value="1"/>
</dbReference>
<feature type="domain" description="Helicase ATP-binding" evidence="2">
    <location>
        <begin position="676"/>
        <end position="832"/>
    </location>
</feature>
<reference evidence="4 5" key="1">
    <citation type="submission" date="2023-06" db="EMBL/GenBank/DDBJ databases">
        <title>Roseiconus lacunae JC819 isolated from Gulf of Mannar region, Tamil Nadu.</title>
        <authorList>
            <person name="Pk S."/>
            <person name="Ch S."/>
            <person name="Ch V.R."/>
        </authorList>
    </citation>
    <scope>NUCLEOTIDE SEQUENCE [LARGE SCALE GENOMIC DNA]</scope>
    <source>
        <strain evidence="4 5">JC819</strain>
    </source>
</reference>
<keyword evidence="4" id="KW-0067">ATP-binding</keyword>
<dbReference type="PANTHER" id="PTHR10799">
    <property type="entry name" value="SNF2/RAD54 HELICASE FAMILY"/>
    <property type="match status" value="1"/>
</dbReference>
<dbReference type="Gene3D" id="3.40.50.300">
    <property type="entry name" value="P-loop containing nucleotide triphosphate hydrolases"/>
    <property type="match status" value="1"/>
</dbReference>
<protein>
    <submittedName>
        <fullName evidence="4">DEAD/DEAH box helicase</fullName>
        <ecNumber evidence="4">3.6.4.-</ecNumber>
    </submittedName>
</protein>
<dbReference type="RefSeq" id="WP_149497257.1">
    <property type="nucleotide sequence ID" value="NZ_JAJMQV010000059.1"/>
</dbReference>
<dbReference type="InterPro" id="IPR000330">
    <property type="entry name" value="SNF2_N"/>
</dbReference>
<dbReference type="SMART" id="SM00490">
    <property type="entry name" value="HELICc"/>
    <property type="match status" value="1"/>
</dbReference>
<dbReference type="EC" id="3.6.4.-" evidence="4"/>
<dbReference type="SMART" id="SM00487">
    <property type="entry name" value="DEXDc"/>
    <property type="match status" value="1"/>
</dbReference>
<dbReference type="CDD" id="cd18793">
    <property type="entry name" value="SF2_C_SNF"/>
    <property type="match status" value="1"/>
</dbReference>
<keyword evidence="4" id="KW-0347">Helicase</keyword>
<evidence type="ECO:0000313" key="4">
    <source>
        <dbReference type="EMBL" id="MDM4014298.1"/>
    </source>
</evidence>